<organism evidence="6 7">
    <name type="scientific">Glossina morsitans morsitans</name>
    <name type="common">Savannah tsetse fly</name>
    <dbReference type="NCBI Taxonomy" id="37546"/>
    <lineage>
        <taxon>Eukaryota</taxon>
        <taxon>Metazoa</taxon>
        <taxon>Ecdysozoa</taxon>
        <taxon>Arthropoda</taxon>
        <taxon>Hexapoda</taxon>
        <taxon>Insecta</taxon>
        <taxon>Pterygota</taxon>
        <taxon>Neoptera</taxon>
        <taxon>Endopterygota</taxon>
        <taxon>Diptera</taxon>
        <taxon>Brachycera</taxon>
        <taxon>Muscomorpha</taxon>
        <taxon>Hippoboscoidea</taxon>
        <taxon>Glossinidae</taxon>
        <taxon>Glossina</taxon>
    </lineage>
</organism>
<feature type="region of interest" description="Disordered" evidence="3">
    <location>
        <begin position="876"/>
        <end position="896"/>
    </location>
</feature>
<feature type="region of interest" description="Disordered" evidence="3">
    <location>
        <begin position="775"/>
        <end position="798"/>
    </location>
</feature>
<dbReference type="PhylomeDB" id="A0A1B0FGP3"/>
<feature type="coiled-coil region" evidence="2">
    <location>
        <begin position="327"/>
        <end position="395"/>
    </location>
</feature>
<feature type="compositionally biased region" description="Low complexity" evidence="3">
    <location>
        <begin position="543"/>
        <end position="554"/>
    </location>
</feature>
<evidence type="ECO:0000256" key="1">
    <source>
        <dbReference type="ARBA" id="ARBA00024332"/>
    </source>
</evidence>
<feature type="region of interest" description="Disordered" evidence="3">
    <location>
        <begin position="527"/>
        <end position="581"/>
    </location>
</feature>
<dbReference type="STRING" id="37546.A0A1B0FGP3"/>
<evidence type="ECO:0000259" key="4">
    <source>
        <dbReference type="Pfam" id="PF12366"/>
    </source>
</evidence>
<feature type="coiled-coil region" evidence="2">
    <location>
        <begin position="7"/>
        <end position="72"/>
    </location>
</feature>
<dbReference type="AlphaFoldDB" id="A0A1B0FGP3"/>
<protein>
    <recommendedName>
        <fullName evidence="8">CASC1 C-terminal domain-containing protein</fullName>
    </recommendedName>
</protein>
<evidence type="ECO:0000313" key="6">
    <source>
        <dbReference type="EnsemblMetazoa" id="GMOY002917-PA"/>
    </source>
</evidence>
<dbReference type="Pfam" id="PF15927">
    <property type="entry name" value="Casc1_N"/>
    <property type="match status" value="1"/>
</dbReference>
<dbReference type="InterPro" id="IPR022110">
    <property type="entry name" value="CASC1_C"/>
</dbReference>
<dbReference type="InterPro" id="IPR023247">
    <property type="entry name" value="IC97/Dnai7-like"/>
</dbReference>
<evidence type="ECO:0000313" key="7">
    <source>
        <dbReference type="Proteomes" id="UP000092444"/>
    </source>
</evidence>
<feature type="compositionally biased region" description="Basic and acidic residues" evidence="3">
    <location>
        <begin position="781"/>
        <end position="790"/>
    </location>
</feature>
<dbReference type="EnsemblMetazoa" id="GMOY002917-RA">
    <property type="protein sequence ID" value="GMOY002917-PA"/>
    <property type="gene ID" value="GMOY002917"/>
</dbReference>
<feature type="domain" description="IC97/Casc1 N-terminal" evidence="5">
    <location>
        <begin position="26"/>
        <end position="254"/>
    </location>
</feature>
<dbReference type="PANTHER" id="PTHR20929">
    <property type="entry name" value="LUNG ADENOMA SUSCEPTIBILITY 1-RELATED"/>
    <property type="match status" value="1"/>
</dbReference>
<sequence length="1274" mass="147389">MVQPPKKKLTKKEKARLEAEQAELLRIEMEREKLKKVEEARHKRKVEREQAKRRLQLEIQENKDRRTQLKESIAFFEQIQQTIDAIKSVDDEQNDWEKYMRCNGLPNTNCPGDLRKYIHQWQSDIEKRKREARNWLLRTDERSLLTQDISAADLTKATLRKQQGNAGDIYAARTKEVLGILKELNDSLKDKKKPSYIYNDLEKLKTEIRVFLKDYLDDFTYKIMSHIERDMELDRLAVSKHVYTSEVFKNFLWTFSKDAQISLNSKPRIGDQNQHNEIDFPIMEMQLSLPPSVSLYDSALRGLWLNYDHLSDYCPSFTLKKPRPANINILTQTKREWRKRKEILQEMLAEFDKEVPLSELEQYEVEKNILEKEKRKDVDKLYLEYEDEINKLRRRAIGPEAYNLLDTDVNLRKYRIIGGVYCLDYLETPRQDKQLNARSFIRIIVTPNKLSHKTYYQTYKPPPAPQPGVRRLPEEIETEMRMIEKALDKLALVTVQLPESVIWFEPPIVCRWETRLETLESDLTEGIKKATSHTSSGSQDGCTPLSSTTTNPSPMKSLSPRLPISKLHKRSSQKSSRLPTKEVRDFDLHNIPENIDMLSLLHDFVIPRLPPGFTIRLDQRVKGQEYKQKHIFKRKKLKKAKLPPRLLFLARLDETNNATFSPSVDNKTMVDDITVSQQQLHITRITKNFLDLDEPREFFVQPHIRKVLKIQQQTLPLSLPTTSQRQLLPEVSTRKARDQTNKLLSNTMDLSKEPLNKLTKFNNGGLQCDDSITGLVGNSNKGHEENDSRHSASPSQDAGLAKEYMFSQLIEDLDRLCELQMPLQGELLQEISANLMENNFRDMHDSHEDEEKVENNGKRTEPTTMVEALKSEQDFELTDVVPQQQQQQQQQQQPSPTFAYYSNIALVRETDLSEANNTYDKENAEKENVLEYDDSSTDDDEDDYDGEEWYYSALVDNEAKAEEENFTQRSLEGVAEGSGPASVYDFLSKHSQSDSDSTSATIDGKKFKLTSPATFTQGKWSIRDVHDTKFNEDKLSIQFRTGRLGTFGFALNRYSNMPYQTWELKPDFKNFDTILFSFTASLVSVDMTITEDGYSVNNFQGGSTESISEMVGKTLPLEVIKQILIQSGVDIFPEEDTFCYTEGSCEKNYIMEMHLYACMSTLALSHNFSWSRWNLLAGSRTAVLLMRELIEGKKMPNHSTLLVTPLKTAIIDCTEVSASFNSLGIPGMEYYADLYQLAKVHAHPSSWEKQHRMNPVLRDNVATLLMAIRPLSFC</sequence>
<feature type="compositionally biased region" description="Acidic residues" evidence="3">
    <location>
        <begin position="930"/>
        <end position="944"/>
    </location>
</feature>
<dbReference type="EMBL" id="CCAG010019382">
    <property type="status" value="NOT_ANNOTATED_CDS"/>
    <property type="molecule type" value="Genomic_DNA"/>
</dbReference>
<feature type="region of interest" description="Disordered" evidence="3">
    <location>
        <begin position="916"/>
        <end position="944"/>
    </location>
</feature>
<feature type="compositionally biased region" description="Polar residues" evidence="3">
    <location>
        <begin position="532"/>
        <end position="541"/>
    </location>
</feature>
<keyword evidence="2" id="KW-0175">Coiled coil</keyword>
<evidence type="ECO:0000259" key="5">
    <source>
        <dbReference type="Pfam" id="PF15927"/>
    </source>
</evidence>
<dbReference type="GO" id="GO:0008017">
    <property type="term" value="F:microtubule binding"/>
    <property type="evidence" value="ECO:0007669"/>
    <property type="project" value="TreeGrafter"/>
</dbReference>
<name>A0A1B0FGP3_GLOMM</name>
<dbReference type="GO" id="GO:0048487">
    <property type="term" value="F:beta-tubulin binding"/>
    <property type="evidence" value="ECO:0007669"/>
    <property type="project" value="TreeGrafter"/>
</dbReference>
<dbReference type="PANTHER" id="PTHR20929:SF11">
    <property type="entry name" value="DYNEIN AXONEMAL INTERMEDIATE CHAIN 7"/>
    <property type="match status" value="1"/>
</dbReference>
<feature type="compositionally biased region" description="Low complexity" evidence="3">
    <location>
        <begin position="883"/>
        <end position="893"/>
    </location>
</feature>
<dbReference type="Proteomes" id="UP000092444">
    <property type="component" value="Unassembled WGS sequence"/>
</dbReference>
<evidence type="ECO:0008006" key="8">
    <source>
        <dbReference type="Google" id="ProtNLM"/>
    </source>
</evidence>
<proteinExistence type="inferred from homology"/>
<evidence type="ECO:0000256" key="3">
    <source>
        <dbReference type="SAM" id="MobiDB-lite"/>
    </source>
</evidence>
<feature type="domain" description="CASC1 C-terminal" evidence="4">
    <location>
        <begin position="1019"/>
        <end position="1218"/>
    </location>
</feature>
<evidence type="ECO:0000256" key="2">
    <source>
        <dbReference type="SAM" id="Coils"/>
    </source>
</evidence>
<accession>A0A1B0FGP3</accession>
<dbReference type="InterPro" id="IPR031826">
    <property type="entry name" value="IC97/Casc1_N"/>
</dbReference>
<dbReference type="Pfam" id="PF12366">
    <property type="entry name" value="Casc1_C"/>
    <property type="match status" value="1"/>
</dbReference>
<comment type="similarity">
    <text evidence="1">Belongs to the DNAI7 family.</text>
</comment>
<reference evidence="6" key="1">
    <citation type="submission" date="2020-05" db="UniProtKB">
        <authorList>
            <consortium name="EnsemblMetazoa"/>
        </authorList>
    </citation>
    <scope>IDENTIFICATION</scope>
    <source>
        <strain evidence="6">Yale</strain>
    </source>
</reference>
<feature type="compositionally biased region" description="Basic and acidic residues" evidence="3">
    <location>
        <begin position="919"/>
        <end position="929"/>
    </location>
</feature>
<keyword evidence="7" id="KW-1185">Reference proteome</keyword>
<dbReference type="VEuPathDB" id="VectorBase:GMOY002917"/>